<gene>
    <name evidence="7" type="ORF">GSOID_T00008197001</name>
</gene>
<dbReference type="OrthoDB" id="283575at2759"/>
<dbReference type="PANTHER" id="PTHR12011">
    <property type="entry name" value="ADHESION G-PROTEIN COUPLED RECEPTOR"/>
    <property type="match status" value="1"/>
</dbReference>
<evidence type="ECO:0000313" key="8">
    <source>
        <dbReference type="Proteomes" id="UP000001307"/>
    </source>
</evidence>
<dbReference type="EMBL" id="FN653039">
    <property type="protein sequence ID" value="CBY19193.1"/>
    <property type="molecule type" value="Genomic_DNA"/>
</dbReference>
<accession>E4XDF5</accession>
<keyword evidence="8" id="KW-1185">Reference proteome</keyword>
<evidence type="ECO:0000256" key="1">
    <source>
        <dbReference type="ARBA" id="ARBA00004141"/>
    </source>
</evidence>
<feature type="transmembrane region" description="Helical" evidence="5">
    <location>
        <begin position="232"/>
        <end position="252"/>
    </location>
</feature>
<keyword evidence="3 5" id="KW-1133">Transmembrane helix</keyword>
<dbReference type="CDD" id="cd13952">
    <property type="entry name" value="7tm_classB"/>
    <property type="match status" value="1"/>
</dbReference>
<dbReference type="GO" id="GO:0004930">
    <property type="term" value="F:G protein-coupled receptor activity"/>
    <property type="evidence" value="ECO:0007669"/>
    <property type="project" value="InterPro"/>
</dbReference>
<evidence type="ECO:0000259" key="6">
    <source>
        <dbReference type="PROSITE" id="PS50261"/>
    </source>
</evidence>
<feature type="transmembrane region" description="Helical" evidence="5">
    <location>
        <begin position="51"/>
        <end position="78"/>
    </location>
</feature>
<evidence type="ECO:0000256" key="3">
    <source>
        <dbReference type="ARBA" id="ARBA00022989"/>
    </source>
</evidence>
<keyword evidence="2 5" id="KW-0812">Transmembrane</keyword>
<dbReference type="AlphaFoldDB" id="E4XDF5"/>
<comment type="subcellular location">
    <subcellularLocation>
        <location evidence="1">Membrane</location>
        <topology evidence="1">Multi-pass membrane protein</topology>
    </subcellularLocation>
</comment>
<dbReference type="Pfam" id="PF00002">
    <property type="entry name" value="7tm_2"/>
    <property type="match status" value="1"/>
</dbReference>
<evidence type="ECO:0000256" key="4">
    <source>
        <dbReference type="ARBA" id="ARBA00023136"/>
    </source>
</evidence>
<dbReference type="PANTHER" id="PTHR12011:SF347">
    <property type="entry name" value="FI21270P1-RELATED"/>
    <property type="match status" value="1"/>
</dbReference>
<reference evidence="7" key="1">
    <citation type="journal article" date="2010" name="Science">
        <title>Plasticity of animal genome architecture unmasked by rapid evolution of a pelagic tunicate.</title>
        <authorList>
            <person name="Denoeud F."/>
            <person name="Henriet S."/>
            <person name="Mungpakdee S."/>
            <person name="Aury J.M."/>
            <person name="Da Silva C."/>
            <person name="Brinkmann H."/>
            <person name="Mikhaleva J."/>
            <person name="Olsen L.C."/>
            <person name="Jubin C."/>
            <person name="Canestro C."/>
            <person name="Bouquet J.M."/>
            <person name="Danks G."/>
            <person name="Poulain J."/>
            <person name="Campsteijn C."/>
            <person name="Adamski M."/>
            <person name="Cross I."/>
            <person name="Yadetie F."/>
            <person name="Muffato M."/>
            <person name="Louis A."/>
            <person name="Butcher S."/>
            <person name="Tsagkogeorga G."/>
            <person name="Konrad A."/>
            <person name="Singh S."/>
            <person name="Jensen M.F."/>
            <person name="Cong E.H."/>
            <person name="Eikeseth-Otteraa H."/>
            <person name="Noel B."/>
            <person name="Anthouard V."/>
            <person name="Porcel B.M."/>
            <person name="Kachouri-Lafond R."/>
            <person name="Nishino A."/>
            <person name="Ugolini M."/>
            <person name="Chourrout P."/>
            <person name="Nishida H."/>
            <person name="Aasland R."/>
            <person name="Huzurbazar S."/>
            <person name="Westhof E."/>
            <person name="Delsuc F."/>
            <person name="Lehrach H."/>
            <person name="Reinhardt R."/>
            <person name="Weissenbach J."/>
            <person name="Roy S.W."/>
            <person name="Artiguenave F."/>
            <person name="Postlethwait J.H."/>
            <person name="Manak J.R."/>
            <person name="Thompson E.M."/>
            <person name="Jaillon O."/>
            <person name="Du Pasquier L."/>
            <person name="Boudinot P."/>
            <person name="Liberles D.A."/>
            <person name="Volff J.N."/>
            <person name="Philippe H."/>
            <person name="Lenhard B."/>
            <person name="Roest Crollius H."/>
            <person name="Wincker P."/>
            <person name="Chourrout D."/>
        </authorList>
    </citation>
    <scope>NUCLEOTIDE SEQUENCE [LARGE SCALE GENOMIC DNA]</scope>
</reference>
<feature type="transmembrane region" description="Helical" evidence="5">
    <location>
        <begin position="258"/>
        <end position="280"/>
    </location>
</feature>
<sequence length="487" mass="55694">MQRVSLTCKTQVFAIINDIFGDSIVKIVEAYGNGEEEYMSLRKELEYCPQLVAAAAIAQYFITAVFFWMACEGVHLYYRPKKSVAVVLNKPRSKYITKLSVVGWGMPLLFTVIVLIVEATTGKGYTLNFEYAQSSILETNFWVFLDSTMYYVFILMPFVIIWLFNLGSNLNKSLINSQSNVVKTFQRISNFLSMSQPDKRKSTQTRINPPKLSRNVSNNATKNHQKRLQGMIGLLTILGGAQILMLLLANPSSNDNTLAYIFIILNGLQGVFIFIFYVLLREEVLKLLGFAIKPKIAKTSVGQKRSGMTDSSFFDPATPISDIPEEKFFQAISQKSSSNISTRPLGSPKLLRNRHVFWKSPTIRPETAGIEFKIRFIYLKLTNKKYAFLILKRWKPRQVGKRPESWGDIAPRKTYCQNYKLGASQFWLRKRLNYRRSSTMKVNSQKVFSCRKPSNTTANIFKNAKRRISGFVLLVVVIATKIPRRNF</sequence>
<dbReference type="GO" id="GO:0005886">
    <property type="term" value="C:plasma membrane"/>
    <property type="evidence" value="ECO:0007669"/>
    <property type="project" value="TreeGrafter"/>
</dbReference>
<dbReference type="PROSITE" id="PS50261">
    <property type="entry name" value="G_PROTEIN_RECEP_F2_4"/>
    <property type="match status" value="1"/>
</dbReference>
<protein>
    <recommendedName>
        <fullName evidence="6">G-protein coupled receptors family 2 profile 2 domain-containing protein</fullName>
    </recommendedName>
</protein>
<dbReference type="InParanoid" id="E4XDF5"/>
<dbReference type="Gene3D" id="1.20.1070.10">
    <property type="entry name" value="Rhodopsin 7-helix transmembrane proteins"/>
    <property type="match status" value="1"/>
</dbReference>
<dbReference type="InterPro" id="IPR017981">
    <property type="entry name" value="GPCR_2-like_7TM"/>
</dbReference>
<evidence type="ECO:0000256" key="5">
    <source>
        <dbReference type="SAM" id="Phobius"/>
    </source>
</evidence>
<feature type="transmembrane region" description="Helical" evidence="5">
    <location>
        <begin position="141"/>
        <end position="164"/>
    </location>
</feature>
<feature type="transmembrane region" description="Helical" evidence="5">
    <location>
        <begin position="99"/>
        <end position="121"/>
    </location>
</feature>
<dbReference type="GO" id="GO:0007166">
    <property type="term" value="P:cell surface receptor signaling pathway"/>
    <property type="evidence" value="ECO:0007669"/>
    <property type="project" value="InterPro"/>
</dbReference>
<evidence type="ECO:0000313" key="7">
    <source>
        <dbReference type="EMBL" id="CBY19193.1"/>
    </source>
</evidence>
<feature type="domain" description="G-protein coupled receptors family 2 profile 2" evidence="6">
    <location>
        <begin position="48"/>
        <end position="281"/>
    </location>
</feature>
<evidence type="ECO:0000256" key="2">
    <source>
        <dbReference type="ARBA" id="ARBA00022692"/>
    </source>
</evidence>
<proteinExistence type="predicted"/>
<name>E4XDF5_OIKDI</name>
<keyword evidence="4 5" id="KW-0472">Membrane</keyword>
<dbReference type="InterPro" id="IPR000832">
    <property type="entry name" value="GPCR_2_secretin-like"/>
</dbReference>
<dbReference type="Proteomes" id="UP000001307">
    <property type="component" value="Unassembled WGS sequence"/>
</dbReference>
<organism evidence="7">
    <name type="scientific">Oikopleura dioica</name>
    <name type="common">Tunicate</name>
    <dbReference type="NCBI Taxonomy" id="34765"/>
    <lineage>
        <taxon>Eukaryota</taxon>
        <taxon>Metazoa</taxon>
        <taxon>Chordata</taxon>
        <taxon>Tunicata</taxon>
        <taxon>Appendicularia</taxon>
        <taxon>Copelata</taxon>
        <taxon>Oikopleuridae</taxon>
        <taxon>Oikopleura</taxon>
    </lineage>
</organism>